<dbReference type="SUPFAM" id="SSF53335">
    <property type="entry name" value="S-adenosyl-L-methionine-dependent methyltransferases"/>
    <property type="match status" value="1"/>
</dbReference>
<dbReference type="InterPro" id="IPR029063">
    <property type="entry name" value="SAM-dependent_MTases_sf"/>
</dbReference>
<evidence type="ECO:0000313" key="3">
    <source>
        <dbReference type="Proteomes" id="UP000193587"/>
    </source>
</evidence>
<dbReference type="RefSeq" id="WP_080508752.1">
    <property type="nucleotide sequence ID" value="NZ_ATXS01000056.1"/>
</dbReference>
<dbReference type="PANTHER" id="PTHR43591">
    <property type="entry name" value="METHYLTRANSFERASE"/>
    <property type="match status" value="1"/>
</dbReference>
<dbReference type="STRING" id="1121945.GCA_000421805_03423"/>
<dbReference type="CDD" id="cd02440">
    <property type="entry name" value="AdoMet_MTases"/>
    <property type="match status" value="1"/>
</dbReference>
<reference evidence="2 3" key="1">
    <citation type="submission" date="2017-04" db="EMBL/GenBank/DDBJ databases">
        <title>MLSA of the genus Halorubrum.</title>
        <authorList>
            <person name="De La Haba R."/>
            <person name="Sanchez-Porro C."/>
            <person name="Infante-Dominguez C."/>
            <person name="Ventosa A."/>
        </authorList>
    </citation>
    <scope>NUCLEOTIDE SEQUENCE [LARGE SCALE GENOMIC DNA]</scope>
    <source>
        <strain evidence="2 3">DSM 17463</strain>
    </source>
</reference>
<dbReference type="Proteomes" id="UP000193587">
    <property type="component" value="Unassembled WGS sequence"/>
</dbReference>
<organism evidence="2 3">
    <name type="scientific">Halorubrum ezzemoulense DSM 17463</name>
    <dbReference type="NCBI Taxonomy" id="1121945"/>
    <lineage>
        <taxon>Archaea</taxon>
        <taxon>Methanobacteriati</taxon>
        <taxon>Methanobacteriota</taxon>
        <taxon>Stenosarchaea group</taxon>
        <taxon>Halobacteria</taxon>
        <taxon>Halobacteriales</taxon>
        <taxon>Haloferacaceae</taxon>
        <taxon>Halorubrum</taxon>
    </lineage>
</organism>
<dbReference type="GO" id="GO:0008757">
    <property type="term" value="F:S-adenosylmethionine-dependent methyltransferase activity"/>
    <property type="evidence" value="ECO:0007669"/>
    <property type="project" value="InterPro"/>
</dbReference>
<dbReference type="Gene3D" id="3.40.50.150">
    <property type="entry name" value="Vaccinia Virus protein VP39"/>
    <property type="match status" value="1"/>
</dbReference>
<sequence length="251" mass="28156">MQYAKSFSFPYRDWIRSYLPSPTLNIAAESIHRHIEHNVGPDGTVLIVGCGDGGEGLSGFSEEFLENSVIGTDIRETNFAELLSDIHRLPVRDGSIDAVVCQAVLEHIEDVNIAIDELTRVLKPSGLLYIDVPFLQGYHALPTDYRRFTSNGLENTVTKERSLQTIDSGASKGPTSVLLWVTCEYLAYLVSFGNHKLRKTLSVGFRILTFWVKYFDKLLLKTHGFDTRSMTIPSAVYWYGRKKGDESVSAE</sequence>
<protein>
    <recommendedName>
        <fullName evidence="1">Methyltransferase type 11 domain-containing protein</fullName>
    </recommendedName>
</protein>
<dbReference type="Pfam" id="PF08241">
    <property type="entry name" value="Methyltransf_11"/>
    <property type="match status" value="1"/>
</dbReference>
<proteinExistence type="predicted"/>
<evidence type="ECO:0000313" key="2">
    <source>
        <dbReference type="EMBL" id="OSO97477.1"/>
    </source>
</evidence>
<dbReference type="InterPro" id="IPR013216">
    <property type="entry name" value="Methyltransf_11"/>
</dbReference>
<gene>
    <name evidence="2" type="ORF">B9H04_12925</name>
</gene>
<evidence type="ECO:0000259" key="1">
    <source>
        <dbReference type="Pfam" id="PF08241"/>
    </source>
</evidence>
<name>A0A1X4GKC6_HALEZ</name>
<accession>A0A1X4GKC6</accession>
<dbReference type="AlphaFoldDB" id="A0A1X4GKC6"/>
<comment type="caution">
    <text evidence="2">The sequence shown here is derived from an EMBL/GenBank/DDBJ whole genome shotgun (WGS) entry which is preliminary data.</text>
</comment>
<feature type="domain" description="Methyltransferase type 11" evidence="1">
    <location>
        <begin position="48"/>
        <end position="130"/>
    </location>
</feature>
<dbReference type="EMBL" id="NEDJ01000051">
    <property type="protein sequence ID" value="OSO97477.1"/>
    <property type="molecule type" value="Genomic_DNA"/>
</dbReference>